<accession>A0A0D1EM29</accession>
<gene>
    <name evidence="1" type="ORF">jaqu_01560</name>
</gene>
<dbReference type="Proteomes" id="UP000032232">
    <property type="component" value="Unassembled WGS sequence"/>
</dbReference>
<dbReference type="AlphaFoldDB" id="A0A0D1EM29"/>
<sequence length="50" mass="5002">MMRLIVVVASLAVLGAAVNASWRGVGGVSTDVARSVRTGSAGGVGYVRVK</sequence>
<protein>
    <submittedName>
        <fullName evidence="1">Uncharacterized protein</fullName>
    </submittedName>
</protein>
<dbReference type="EMBL" id="JYFE01000005">
    <property type="protein sequence ID" value="KIT18031.1"/>
    <property type="molecule type" value="Genomic_DNA"/>
</dbReference>
<dbReference type="RefSeq" id="WP_161793811.1">
    <property type="nucleotide sequence ID" value="NZ_FZPF01000003.1"/>
</dbReference>
<organism evidence="1 2">
    <name type="scientific">Jannaschia aquimarina</name>
    <dbReference type="NCBI Taxonomy" id="935700"/>
    <lineage>
        <taxon>Bacteria</taxon>
        <taxon>Pseudomonadati</taxon>
        <taxon>Pseudomonadota</taxon>
        <taxon>Alphaproteobacteria</taxon>
        <taxon>Rhodobacterales</taxon>
        <taxon>Roseobacteraceae</taxon>
        <taxon>Jannaschia</taxon>
    </lineage>
</organism>
<evidence type="ECO:0000313" key="1">
    <source>
        <dbReference type="EMBL" id="KIT18031.1"/>
    </source>
</evidence>
<keyword evidence="2" id="KW-1185">Reference proteome</keyword>
<proteinExistence type="predicted"/>
<reference evidence="1 2" key="1">
    <citation type="submission" date="2015-02" db="EMBL/GenBank/DDBJ databases">
        <title>Genome Sequence of Jannaschia aquimarina DSM28248, a member of the Roseobacter clade.</title>
        <authorList>
            <person name="Voget S."/>
            <person name="Daniel R."/>
        </authorList>
    </citation>
    <scope>NUCLEOTIDE SEQUENCE [LARGE SCALE GENOMIC DNA]</scope>
    <source>
        <strain evidence="1 2">GSW-M26</strain>
    </source>
</reference>
<dbReference type="PATRIC" id="fig|935700.4.peg.175"/>
<evidence type="ECO:0000313" key="2">
    <source>
        <dbReference type="Proteomes" id="UP000032232"/>
    </source>
</evidence>
<comment type="caution">
    <text evidence="1">The sequence shown here is derived from an EMBL/GenBank/DDBJ whole genome shotgun (WGS) entry which is preliminary data.</text>
</comment>
<name>A0A0D1EM29_9RHOB</name>
<dbReference type="STRING" id="935700.jaqu_01560"/>